<keyword evidence="2" id="KW-1185">Reference proteome</keyword>
<evidence type="ECO:0000313" key="2">
    <source>
        <dbReference type="Proteomes" id="UP001219567"/>
    </source>
</evidence>
<dbReference type="AlphaFoldDB" id="A0AAJ5YRB3"/>
<protein>
    <recommendedName>
        <fullName evidence="3">F-box domain-containing protein</fullName>
    </recommendedName>
</protein>
<sequence>MEQVSLLEQLPNEILTRIAVYVANRSSGGPPTDLVHLLSTSRTLYRELKLCTNTRLYAEIFRTAFDIAVIQRRFGRNACCTDQLAAELQRRFLALRRIRAFVKRNTESFHEGQVVWKPYKEMESDLWCMYLIALEHDQCNLIQLHWAHVRDLVDLHAVHILCSCAARRILPEVSLITSLHLHLRYALVSIEPQKNGFHHHADEQDHLFIYLKPFVFADHTFDMFLAPWTELYLPRASSQWRSERSQGSCASLSSSSVFHCGQTLKLAIPPVSRAAIALIFECTAKALDATSLKDELDKRVIESSLHPATSLDFDLDFARLKTCYDYSASSGLRLEDHIGRFNGVWEGRFAFFDIEANSRMLQGNDAALYDGTLGEQTQVLRLSEAVVSMSPDGVAEFHQEYLTDGVESTPTNPLSPKFLQSDYTPAEASSATARSSAQQPYIPFAQTDSIPPMNANSMLQEWRNLPFWTDSKYEQAQNEQRELLLYGTGHSAWGRFLVRGRVRIWDGLVVLLKEYGPERQGRWLYRGYCDTGNKLVGRWRDAYTPSTLRGYEGPFFLNRRS</sequence>
<gene>
    <name evidence="1" type="ORF">MYAM1_001173</name>
</gene>
<accession>A0AAJ5YRB3</accession>
<organism evidence="1 2">
    <name type="scientific">Malassezia yamatoensis</name>
    <dbReference type="NCBI Taxonomy" id="253288"/>
    <lineage>
        <taxon>Eukaryota</taxon>
        <taxon>Fungi</taxon>
        <taxon>Dikarya</taxon>
        <taxon>Basidiomycota</taxon>
        <taxon>Ustilaginomycotina</taxon>
        <taxon>Malasseziomycetes</taxon>
        <taxon>Malasseziales</taxon>
        <taxon>Malasseziaceae</taxon>
        <taxon>Malassezia</taxon>
    </lineage>
</organism>
<evidence type="ECO:0000313" key="1">
    <source>
        <dbReference type="EMBL" id="WFC98446.1"/>
    </source>
</evidence>
<name>A0AAJ5YRB3_9BASI</name>
<reference evidence="1 2" key="1">
    <citation type="submission" date="2023-03" db="EMBL/GenBank/DDBJ databases">
        <title>Mating type loci evolution in Malassezia.</title>
        <authorList>
            <person name="Coelho M.A."/>
        </authorList>
    </citation>
    <scope>NUCLEOTIDE SEQUENCE [LARGE SCALE GENOMIC DNA]</scope>
    <source>
        <strain evidence="1 2">CBS 9725</strain>
    </source>
</reference>
<dbReference type="Proteomes" id="UP001219567">
    <property type="component" value="Chromosome 1"/>
</dbReference>
<dbReference type="EMBL" id="CP119943">
    <property type="protein sequence ID" value="WFC98446.1"/>
    <property type="molecule type" value="Genomic_DNA"/>
</dbReference>
<evidence type="ECO:0008006" key="3">
    <source>
        <dbReference type="Google" id="ProtNLM"/>
    </source>
</evidence>
<proteinExistence type="predicted"/>